<dbReference type="RefSeq" id="XP_017569736.1">
    <property type="nucleotide sequence ID" value="XM_017714247.2"/>
</dbReference>
<feature type="domain" description="HTH La-type RNA-binding" evidence="6">
    <location>
        <begin position="55"/>
        <end position="146"/>
    </location>
</feature>
<dbReference type="Proteomes" id="UP001501920">
    <property type="component" value="Chromosome 15"/>
</dbReference>
<dbReference type="InterPro" id="IPR035979">
    <property type="entry name" value="RBD_domain_sf"/>
</dbReference>
<dbReference type="FunFam" id="1.10.10.10:FF:000158">
    <property type="entry name" value="La ribonucleoprotein domain family member 7"/>
    <property type="match status" value="1"/>
</dbReference>
<evidence type="ECO:0000256" key="2">
    <source>
        <dbReference type="ARBA" id="ARBA00022884"/>
    </source>
</evidence>
<comment type="subcellular location">
    <subcellularLocation>
        <location evidence="1">Nucleus</location>
    </subcellularLocation>
</comment>
<organism evidence="8 9">
    <name type="scientific">Pygocentrus nattereri</name>
    <name type="common">Red-bellied piranha</name>
    <dbReference type="NCBI Taxonomy" id="42514"/>
    <lineage>
        <taxon>Eukaryota</taxon>
        <taxon>Metazoa</taxon>
        <taxon>Chordata</taxon>
        <taxon>Craniata</taxon>
        <taxon>Vertebrata</taxon>
        <taxon>Euteleostomi</taxon>
        <taxon>Actinopterygii</taxon>
        <taxon>Neopterygii</taxon>
        <taxon>Teleostei</taxon>
        <taxon>Ostariophysi</taxon>
        <taxon>Characiformes</taxon>
        <taxon>Characoidei</taxon>
        <taxon>Pygocentrus</taxon>
    </lineage>
</organism>
<dbReference type="SUPFAM" id="SSF46785">
    <property type="entry name" value="Winged helix' DNA-binding domain"/>
    <property type="match status" value="1"/>
</dbReference>
<reference evidence="8" key="2">
    <citation type="submission" date="2025-08" db="UniProtKB">
        <authorList>
            <consortium name="Ensembl"/>
        </authorList>
    </citation>
    <scope>IDENTIFICATION</scope>
</reference>
<dbReference type="Gene3D" id="1.10.10.10">
    <property type="entry name" value="Winged helix-like DNA-binding domain superfamily/Winged helix DNA-binding domain"/>
    <property type="match status" value="1"/>
</dbReference>
<reference evidence="8" key="3">
    <citation type="submission" date="2025-09" db="UniProtKB">
        <authorList>
            <consortium name="Ensembl"/>
        </authorList>
    </citation>
    <scope>IDENTIFICATION</scope>
</reference>
<dbReference type="GO" id="GO:0006396">
    <property type="term" value="P:RNA processing"/>
    <property type="evidence" value="ECO:0007669"/>
    <property type="project" value="InterPro"/>
</dbReference>
<protein>
    <recommendedName>
        <fullName evidence="10">HTH La-type RNA-binding domain-containing protein</fullName>
    </recommendedName>
</protein>
<feature type="region of interest" description="Disordered" evidence="5">
    <location>
        <begin position="313"/>
        <end position="340"/>
    </location>
</feature>
<dbReference type="InterPro" id="IPR024642">
    <property type="entry name" value="SUZ-C"/>
</dbReference>
<dbReference type="PROSITE" id="PS51938">
    <property type="entry name" value="SUZ_C"/>
    <property type="match status" value="1"/>
</dbReference>
<dbReference type="GeneTree" id="ENSGT00940000165636"/>
<evidence type="ECO:0000313" key="8">
    <source>
        <dbReference type="Ensembl" id="ENSPNAP00000056169.1"/>
    </source>
</evidence>
<evidence type="ECO:0000256" key="1">
    <source>
        <dbReference type="ARBA" id="ARBA00004123"/>
    </source>
</evidence>
<dbReference type="Pfam" id="PF12901">
    <property type="entry name" value="SUZ-C"/>
    <property type="match status" value="1"/>
</dbReference>
<dbReference type="AlphaFoldDB" id="A0AAR2K143"/>
<sequence length="480" mass="52652">MSSPTFTDIFHCEDGAHSKDPFSYADDGLNDSLDGSSTELTDVFEEEVCEVGAWTPPPSELRQKIAAQLECYLSDENLENDAFLLKHIQRNKMGYVSLKLMTSFKKIRELTRDWRTTLAAARTSQHLEVNEAGTKVRRRTPIPDWLLCIPTTKLLLAWNFLDNTNSAEVEDGGSCGAEQQQGFMETTMSVFGSYGTITSLRILRPGKEIPSGLKCYAKKHTELGRKLCAVVEYEYLDGARKAYEALKAGEQLHGGKSIRVVLLGSRGTRKPGTSQSRTEEESEDGIEDDGSKKVNRKAKRNPCTLEDSALCSSSESDFAPASPRPNRRVSRPQAMYGSPLSIPRVSTFRCDPYRNPLGSPGMSPLLPRKLFPGGHATSPLATPVLSSTPTSAINSICKRSKSSGDYSQDSAGYAGSPWVQRRKNAAQAFNPEKSCSMSPSQMNRPLGVLVVRQPMGPDGTKGFHNCIGRGKMLLPKALMP</sequence>
<accession>A0AAR2K143</accession>
<dbReference type="CDD" id="cd08033">
    <property type="entry name" value="LARP_6"/>
    <property type="match status" value="1"/>
</dbReference>
<dbReference type="SMART" id="SM00715">
    <property type="entry name" value="LA"/>
    <property type="match status" value="1"/>
</dbReference>
<dbReference type="PROSITE" id="PS50961">
    <property type="entry name" value="HTH_LA"/>
    <property type="match status" value="1"/>
</dbReference>
<evidence type="ECO:0000313" key="9">
    <source>
        <dbReference type="Proteomes" id="UP001501920"/>
    </source>
</evidence>
<dbReference type="PRINTS" id="PR00302">
    <property type="entry name" value="LUPUSLA"/>
</dbReference>
<evidence type="ECO:0008006" key="10">
    <source>
        <dbReference type="Google" id="ProtNLM"/>
    </source>
</evidence>
<dbReference type="InterPro" id="IPR002344">
    <property type="entry name" value="Lupus_La"/>
</dbReference>
<dbReference type="Pfam" id="PF05383">
    <property type="entry name" value="La"/>
    <property type="match status" value="1"/>
</dbReference>
<evidence type="ECO:0000256" key="3">
    <source>
        <dbReference type="ARBA" id="ARBA00023242"/>
    </source>
</evidence>
<dbReference type="InterPro" id="IPR036388">
    <property type="entry name" value="WH-like_DNA-bd_sf"/>
</dbReference>
<feature type="domain" description="SUZ-C" evidence="7">
    <location>
        <begin position="413"/>
        <end position="467"/>
    </location>
</feature>
<evidence type="ECO:0000259" key="6">
    <source>
        <dbReference type="PROSITE" id="PS50961"/>
    </source>
</evidence>
<keyword evidence="2 4" id="KW-0694">RNA-binding</keyword>
<reference evidence="8 9" key="1">
    <citation type="submission" date="2020-10" db="EMBL/GenBank/DDBJ databases">
        <title>Pygocentrus nattereri (red-bellied piranha) genome, fPygNat1, primary haplotype.</title>
        <authorList>
            <person name="Myers G."/>
            <person name="Meyer A."/>
            <person name="Karagic N."/>
            <person name="Pippel M."/>
            <person name="Winkler S."/>
            <person name="Tracey A."/>
            <person name="Wood J."/>
            <person name="Formenti G."/>
            <person name="Howe K."/>
            <person name="Fedrigo O."/>
            <person name="Jarvis E.D."/>
        </authorList>
    </citation>
    <scope>NUCLEOTIDE SEQUENCE [LARGE SCALE GENOMIC DNA]</scope>
</reference>
<dbReference type="InterPro" id="IPR036390">
    <property type="entry name" value="WH_DNA-bd_sf"/>
</dbReference>
<keyword evidence="9" id="KW-1185">Reference proteome</keyword>
<dbReference type="InterPro" id="IPR045180">
    <property type="entry name" value="La_dom_prot"/>
</dbReference>
<evidence type="ECO:0000256" key="4">
    <source>
        <dbReference type="PROSITE-ProRule" id="PRU00332"/>
    </source>
</evidence>
<dbReference type="CTD" id="565767"/>
<dbReference type="PANTHER" id="PTHR22792">
    <property type="entry name" value="LUPUS LA PROTEIN-RELATED"/>
    <property type="match status" value="1"/>
</dbReference>
<dbReference type="Ensembl" id="ENSPNAT00000064094.1">
    <property type="protein sequence ID" value="ENSPNAP00000056169.1"/>
    <property type="gene ID" value="ENSPNAG00000034276.1"/>
</dbReference>
<dbReference type="PANTHER" id="PTHR22792:SF61">
    <property type="entry name" value="LA RIBONUCLEOPROTEIN DOMAIN FAMILY MEMBER 6"/>
    <property type="match status" value="1"/>
</dbReference>
<evidence type="ECO:0000259" key="7">
    <source>
        <dbReference type="PROSITE" id="PS51938"/>
    </source>
</evidence>
<name>A0AAR2K143_PYGNA</name>
<dbReference type="RefSeq" id="XP_017569737.1">
    <property type="nucleotide sequence ID" value="XM_017714248.2"/>
</dbReference>
<dbReference type="GO" id="GO:0003729">
    <property type="term" value="F:mRNA binding"/>
    <property type="evidence" value="ECO:0007669"/>
    <property type="project" value="TreeGrafter"/>
</dbReference>
<keyword evidence="3" id="KW-0539">Nucleus</keyword>
<dbReference type="SUPFAM" id="SSF54928">
    <property type="entry name" value="RNA-binding domain, RBD"/>
    <property type="match status" value="1"/>
</dbReference>
<dbReference type="GeneID" id="108437262"/>
<proteinExistence type="predicted"/>
<dbReference type="GO" id="GO:0005634">
    <property type="term" value="C:nucleus"/>
    <property type="evidence" value="ECO:0007669"/>
    <property type="project" value="UniProtKB-SubCell"/>
</dbReference>
<dbReference type="InterPro" id="IPR006630">
    <property type="entry name" value="La_HTH"/>
</dbReference>
<feature type="region of interest" description="Disordered" evidence="5">
    <location>
        <begin position="263"/>
        <end position="299"/>
    </location>
</feature>
<evidence type="ECO:0000256" key="5">
    <source>
        <dbReference type="SAM" id="MobiDB-lite"/>
    </source>
</evidence>
<dbReference type="GO" id="GO:1990904">
    <property type="term" value="C:ribonucleoprotein complex"/>
    <property type="evidence" value="ECO:0007669"/>
    <property type="project" value="InterPro"/>
</dbReference>